<keyword evidence="2" id="KW-0378">Hydrolase</keyword>
<dbReference type="GO" id="GO:0008233">
    <property type="term" value="F:peptidase activity"/>
    <property type="evidence" value="ECO:0007669"/>
    <property type="project" value="UniProtKB-KW"/>
</dbReference>
<dbReference type="InterPro" id="IPR001478">
    <property type="entry name" value="PDZ"/>
</dbReference>
<dbReference type="InterPro" id="IPR036034">
    <property type="entry name" value="PDZ_sf"/>
</dbReference>
<keyword evidence="6" id="KW-1185">Reference proteome</keyword>
<evidence type="ECO:0000313" key="5">
    <source>
        <dbReference type="EMBL" id="GGK19037.1"/>
    </source>
</evidence>
<evidence type="ECO:0000256" key="2">
    <source>
        <dbReference type="ARBA" id="ARBA00022801"/>
    </source>
</evidence>
<keyword evidence="1 5" id="KW-0645">Protease</keyword>
<sequence>MLRILTPGLLSITVLLSACEQQTSQRAPLTTSSSAAAAESPTAELAALEYEENTISVTDESQTGVVFITRRGQMPDTAPEASEPSQGSSDQDVTGTGSGFFVDDEGFILTNFHVVEGAQQLTVHLPGRKREFPAQVVGVAPEYDLALLQTTDIPADLYDPLELGDSDQVRVGAKAIAMGSPFGLEFSVTQGIVSAKNRVVPTGINGIPQNSIQTDAAINPGNSGGPLLNSAAEVIGINTMILSPGTAASGTGQNAGVGFAIPINTAKAILPRLKAGETVNVPRIGVTGIPVALLPGEVREEFNLPDDGVLVQEVSPASPAAGAGLVGGLRRIELGEAALLMGGDVITRIAGQPVTTLQDIQTALVTQQAGGTVKLMIQRQGETRELVLNLSTGEVE</sequence>
<feature type="compositionally biased region" description="Polar residues" evidence="3">
    <location>
        <begin position="83"/>
        <end position="95"/>
    </location>
</feature>
<dbReference type="GO" id="GO:0006508">
    <property type="term" value="P:proteolysis"/>
    <property type="evidence" value="ECO:0007669"/>
    <property type="project" value="UniProtKB-KW"/>
</dbReference>
<dbReference type="PRINTS" id="PR00834">
    <property type="entry name" value="PROTEASES2C"/>
</dbReference>
<dbReference type="PROSITE" id="PS51257">
    <property type="entry name" value="PROKAR_LIPOPROTEIN"/>
    <property type="match status" value="1"/>
</dbReference>
<dbReference type="PANTHER" id="PTHR43343:SF3">
    <property type="entry name" value="PROTEASE DO-LIKE 8, CHLOROPLASTIC"/>
    <property type="match status" value="1"/>
</dbReference>
<dbReference type="RefSeq" id="WP_189005203.1">
    <property type="nucleotide sequence ID" value="NZ_BMPP01000003.1"/>
</dbReference>
<dbReference type="Pfam" id="PF13180">
    <property type="entry name" value="PDZ_2"/>
    <property type="match status" value="1"/>
</dbReference>
<dbReference type="Gene3D" id="2.30.42.10">
    <property type="match status" value="1"/>
</dbReference>
<dbReference type="Proteomes" id="UP000647587">
    <property type="component" value="Unassembled WGS sequence"/>
</dbReference>
<evidence type="ECO:0000313" key="6">
    <source>
        <dbReference type="Proteomes" id="UP000647587"/>
    </source>
</evidence>
<dbReference type="EMBL" id="BMPP01000003">
    <property type="protein sequence ID" value="GGK19037.1"/>
    <property type="molecule type" value="Genomic_DNA"/>
</dbReference>
<dbReference type="CDD" id="cd06779">
    <property type="entry name" value="cpPDZ_Deg_HtrA-like"/>
    <property type="match status" value="1"/>
</dbReference>
<dbReference type="InterPro" id="IPR051201">
    <property type="entry name" value="Chloro_Bact_Ser_Proteases"/>
</dbReference>
<feature type="domain" description="PDZ" evidence="4">
    <location>
        <begin position="267"/>
        <end position="381"/>
    </location>
</feature>
<dbReference type="Pfam" id="PF13365">
    <property type="entry name" value="Trypsin_2"/>
    <property type="match status" value="1"/>
</dbReference>
<dbReference type="InterPro" id="IPR009003">
    <property type="entry name" value="Peptidase_S1_PA"/>
</dbReference>
<dbReference type="SMART" id="SM00228">
    <property type="entry name" value="PDZ"/>
    <property type="match status" value="1"/>
</dbReference>
<dbReference type="InterPro" id="IPR001940">
    <property type="entry name" value="Peptidase_S1C"/>
</dbReference>
<name>A0ABQ2ESS1_9DEIO</name>
<comment type="caution">
    <text evidence="5">The sequence shown here is derived from an EMBL/GenBank/DDBJ whole genome shotgun (WGS) entry which is preliminary data.</text>
</comment>
<reference evidence="6" key="1">
    <citation type="journal article" date="2019" name="Int. J. Syst. Evol. Microbiol.">
        <title>The Global Catalogue of Microorganisms (GCM) 10K type strain sequencing project: providing services to taxonomists for standard genome sequencing and annotation.</title>
        <authorList>
            <consortium name="The Broad Institute Genomics Platform"/>
            <consortium name="The Broad Institute Genome Sequencing Center for Infectious Disease"/>
            <person name="Wu L."/>
            <person name="Ma J."/>
        </authorList>
    </citation>
    <scope>NUCLEOTIDE SEQUENCE [LARGE SCALE GENOMIC DNA]</scope>
    <source>
        <strain evidence="6">JCM 30331</strain>
    </source>
</reference>
<protein>
    <submittedName>
        <fullName evidence="5">Serine protease</fullName>
    </submittedName>
</protein>
<dbReference type="Gene3D" id="2.40.10.120">
    <property type="match status" value="1"/>
</dbReference>
<accession>A0ABQ2ESS1</accession>
<dbReference type="PANTHER" id="PTHR43343">
    <property type="entry name" value="PEPTIDASE S12"/>
    <property type="match status" value="1"/>
</dbReference>
<feature type="region of interest" description="Disordered" evidence="3">
    <location>
        <begin position="73"/>
        <end position="96"/>
    </location>
</feature>
<proteinExistence type="predicted"/>
<dbReference type="SUPFAM" id="SSF50156">
    <property type="entry name" value="PDZ domain-like"/>
    <property type="match status" value="1"/>
</dbReference>
<evidence type="ECO:0000256" key="3">
    <source>
        <dbReference type="SAM" id="MobiDB-lite"/>
    </source>
</evidence>
<gene>
    <name evidence="5" type="ORF">GCM10008955_10580</name>
</gene>
<dbReference type="PROSITE" id="PS50106">
    <property type="entry name" value="PDZ"/>
    <property type="match status" value="1"/>
</dbReference>
<evidence type="ECO:0000259" key="4">
    <source>
        <dbReference type="PROSITE" id="PS50106"/>
    </source>
</evidence>
<dbReference type="SUPFAM" id="SSF50494">
    <property type="entry name" value="Trypsin-like serine proteases"/>
    <property type="match status" value="1"/>
</dbReference>
<organism evidence="5 6">
    <name type="scientific">Deinococcus malanensis</name>
    <dbReference type="NCBI Taxonomy" id="1706855"/>
    <lineage>
        <taxon>Bacteria</taxon>
        <taxon>Thermotogati</taxon>
        <taxon>Deinococcota</taxon>
        <taxon>Deinococci</taxon>
        <taxon>Deinococcales</taxon>
        <taxon>Deinococcaceae</taxon>
        <taxon>Deinococcus</taxon>
    </lineage>
</organism>
<evidence type="ECO:0000256" key="1">
    <source>
        <dbReference type="ARBA" id="ARBA00022670"/>
    </source>
</evidence>